<sequence>MSQVHSLNPVRRLSEAEEHILNAIGQIRYGSVEVVIHDSRIVQIEKSEKVRFETKRDA</sequence>
<comment type="caution">
    <text evidence="1">The sequence shown here is derived from an EMBL/GenBank/DDBJ whole genome shotgun (WGS) entry which is preliminary data.</text>
</comment>
<evidence type="ECO:0000313" key="1">
    <source>
        <dbReference type="EMBL" id="MDC7683392.1"/>
    </source>
</evidence>
<dbReference type="EMBL" id="JAQQKX010000006">
    <property type="protein sequence ID" value="MDC7683392.1"/>
    <property type="molecule type" value="Genomic_DNA"/>
</dbReference>
<dbReference type="Pfam" id="PF10055">
    <property type="entry name" value="DUF2292"/>
    <property type="match status" value="1"/>
</dbReference>
<dbReference type="Proteomes" id="UP001214854">
    <property type="component" value="Unassembled WGS sequence"/>
</dbReference>
<organism evidence="1 2">
    <name type="scientific">Asticcacaulis aquaticus</name>
    <dbReference type="NCBI Taxonomy" id="2984212"/>
    <lineage>
        <taxon>Bacteria</taxon>
        <taxon>Pseudomonadati</taxon>
        <taxon>Pseudomonadota</taxon>
        <taxon>Alphaproteobacteria</taxon>
        <taxon>Caulobacterales</taxon>
        <taxon>Caulobacteraceae</taxon>
        <taxon>Asticcacaulis</taxon>
    </lineage>
</organism>
<proteinExistence type="predicted"/>
<evidence type="ECO:0000313" key="2">
    <source>
        <dbReference type="Proteomes" id="UP001214854"/>
    </source>
</evidence>
<dbReference type="RefSeq" id="WP_272747865.1">
    <property type="nucleotide sequence ID" value="NZ_JAQQKX010000006.1"/>
</dbReference>
<reference evidence="1 2" key="1">
    <citation type="submission" date="2023-01" db="EMBL/GenBank/DDBJ databases">
        <title>Novel species of the genus Asticcacaulis isolated from rivers.</title>
        <authorList>
            <person name="Lu H."/>
        </authorList>
    </citation>
    <scope>NUCLEOTIDE SEQUENCE [LARGE SCALE GENOMIC DNA]</scope>
    <source>
        <strain evidence="1 2">BYS171W</strain>
    </source>
</reference>
<gene>
    <name evidence="1" type="ORF">PQU92_08905</name>
</gene>
<name>A0ABT5HTZ6_9CAUL</name>
<dbReference type="InterPro" id="IPR018743">
    <property type="entry name" value="DUF2292"/>
</dbReference>
<accession>A0ABT5HTZ6</accession>
<protein>
    <submittedName>
        <fullName evidence="1">YezD family protein</fullName>
    </submittedName>
</protein>
<keyword evidence="2" id="KW-1185">Reference proteome</keyword>